<dbReference type="GO" id="GO:0006518">
    <property type="term" value="P:peptide metabolic process"/>
    <property type="evidence" value="ECO:0007669"/>
    <property type="project" value="TreeGrafter"/>
</dbReference>
<keyword evidence="13" id="KW-1185">Reference proteome</keyword>
<dbReference type="InterPro" id="IPR024077">
    <property type="entry name" value="Neurolysin/TOP_dom2"/>
</dbReference>
<feature type="domain" description="Oligopeptidase A N-terminal" evidence="11">
    <location>
        <begin position="28"/>
        <end position="148"/>
    </location>
</feature>
<comment type="catalytic activity">
    <reaction evidence="7">
        <text>Hydrolysis of oligopeptides, with broad specificity. Gly or Ala commonly occur as P1 or P1' residues, but more distant residues are also important, as is shown by the fact that Z-Gly-Pro-Gly-|-Gly-Pro-Ala is cleaved, but not Z-(Gly)(5).</text>
        <dbReference type="EC" id="3.4.24.70"/>
    </reaction>
</comment>
<gene>
    <name evidence="12" type="ORF">EQU24_10480</name>
</gene>
<keyword evidence="6 9" id="KW-0482">Metalloprotease</keyword>
<evidence type="ECO:0000256" key="3">
    <source>
        <dbReference type="ARBA" id="ARBA00022723"/>
    </source>
</evidence>
<dbReference type="InterPro" id="IPR045090">
    <property type="entry name" value="Pept_M3A_M3B"/>
</dbReference>
<name>A0A4P9UPX9_METBY</name>
<dbReference type="NCBIfam" id="NF008159">
    <property type="entry name" value="PRK10911.1"/>
    <property type="match status" value="1"/>
</dbReference>
<dbReference type="CDD" id="cd06456">
    <property type="entry name" value="M3A_DCP"/>
    <property type="match status" value="1"/>
</dbReference>
<dbReference type="GO" id="GO:0004222">
    <property type="term" value="F:metalloendopeptidase activity"/>
    <property type="evidence" value="ECO:0007669"/>
    <property type="project" value="UniProtKB-EC"/>
</dbReference>
<evidence type="ECO:0000313" key="12">
    <source>
        <dbReference type="EMBL" id="QCW82613.1"/>
    </source>
</evidence>
<evidence type="ECO:0000259" key="11">
    <source>
        <dbReference type="Pfam" id="PF19310"/>
    </source>
</evidence>
<feature type="domain" description="Peptidase M3A/M3B catalytic" evidence="10">
    <location>
        <begin position="222"/>
        <end position="676"/>
    </location>
</feature>
<dbReference type="GO" id="GO:0005829">
    <property type="term" value="C:cytosol"/>
    <property type="evidence" value="ECO:0007669"/>
    <property type="project" value="UniProtKB-ARBA"/>
</dbReference>
<dbReference type="KEGG" id="mbur:EQU24_10480"/>
<sequence length="679" mass="77754">MNNPLLTDNTLPHFSEIKPEHVVPAVEKLLSDARATVDRHLKATDQYSWENLIEPIENAEDKLNKAWSPVSHMNSVVNSEQLREAYNACLPMLSDYSTEMGQNEALFKAYQAIAQSEEFQSHDKAQKKIVANALRDFKLSGIDLEPAKKQRYKEISQELSKLTSRFEENLMDATNAWSKLITDSDDLAGLPKSALVQAKQTAQANQQSGWMITLQFPSFQAVMTYADSRALRREHYEAFVTRASDLGPHAGRWDNSQIMEQILALRHEKARLLGYDNYAELSLTTKMADSPNQVIGFLEDLADKSWRQARKDLFELREFAAKHYGIKDLQPWDIGYYSEKMRQHFYQLSQEEVKTYFPIDRVLPGLFAIVEKLYGLDISEIDNFDSWHKDVRFYQIHDRDGQLRGQFYTDLYARPKKRGGAWMDVCVSRKKYQGEVQTPVAYLTCNFTPPTGDDPALLTHDEVTTLFHEFGHGLHHMLTKVDHLGVSGISGVEWDAVELPSQFMENWCWEKDALELISGHYQTGDKLPDSLFDKMLAAKNFQSGMMMVRQLEFSLFDLRIHKEYDPAKGGRIYEILDQVRKQVAVVTPPPFNRFAHSFSHIFAGGYAAGYYSYKWAEVLSSDAFSMFEEHGIFNETIGHAFLTNILEQGGSDDAMELFIQFRGREPEIDALLRHNGIAA</sequence>
<proteinExistence type="inferred from homology"/>
<dbReference type="InterPro" id="IPR024080">
    <property type="entry name" value="Neurolysin/TOP_N"/>
</dbReference>
<comment type="similarity">
    <text evidence="1 9">Belongs to the peptidase M3 family.</text>
</comment>
<accession>A0A4P9UPX9</accession>
<dbReference type="OrthoDB" id="9773538at2"/>
<dbReference type="PANTHER" id="PTHR11804:SF84">
    <property type="entry name" value="SACCHAROLYSIN"/>
    <property type="match status" value="1"/>
</dbReference>
<dbReference type="EC" id="3.4.24.70" evidence="8"/>
<dbReference type="InterPro" id="IPR001567">
    <property type="entry name" value="Pept_M3A_M3B_dom"/>
</dbReference>
<keyword evidence="3 9" id="KW-0479">Metal-binding</keyword>
<dbReference type="RefSeq" id="WP_017839553.1">
    <property type="nucleotide sequence ID" value="NZ_CP035467.1"/>
</dbReference>
<dbReference type="STRING" id="675511.GCA_000341735_00943"/>
<dbReference type="Gene3D" id="3.40.390.10">
    <property type="entry name" value="Collagenase (Catalytic Domain)"/>
    <property type="match status" value="1"/>
</dbReference>
<evidence type="ECO:0000256" key="9">
    <source>
        <dbReference type="RuleBase" id="RU003435"/>
    </source>
</evidence>
<keyword evidence="4 9" id="KW-0378">Hydrolase</keyword>
<dbReference type="GO" id="GO:0006508">
    <property type="term" value="P:proteolysis"/>
    <property type="evidence" value="ECO:0007669"/>
    <property type="project" value="UniProtKB-KW"/>
</dbReference>
<protein>
    <recommendedName>
        <fullName evidence="8">oligopeptidase A</fullName>
        <ecNumber evidence="8">3.4.24.70</ecNumber>
    </recommendedName>
</protein>
<keyword evidence="5 9" id="KW-0862">Zinc</keyword>
<dbReference type="InterPro" id="IPR045666">
    <property type="entry name" value="OpdA_N"/>
</dbReference>
<dbReference type="GO" id="GO:0046872">
    <property type="term" value="F:metal ion binding"/>
    <property type="evidence" value="ECO:0007669"/>
    <property type="project" value="UniProtKB-UniRule"/>
</dbReference>
<dbReference type="EMBL" id="CP035467">
    <property type="protein sequence ID" value="QCW82613.1"/>
    <property type="molecule type" value="Genomic_DNA"/>
</dbReference>
<evidence type="ECO:0000256" key="7">
    <source>
        <dbReference type="ARBA" id="ARBA00024603"/>
    </source>
</evidence>
<reference evidence="13" key="1">
    <citation type="journal article" date="2019" name="J. Bacteriol.">
        <title>A Mutagenic Screen Identifies a TonB-Dependent Receptor Required for the Lanthanide Metal Switch in the Type I Methanotroph 'Methylotuvimicrobium buryatense' 5GB1C.</title>
        <authorList>
            <person name="Groom J.D."/>
            <person name="Ford S.M."/>
            <person name="Pesesky M.W."/>
            <person name="Lidstrom M.E."/>
        </authorList>
    </citation>
    <scope>NUCLEOTIDE SEQUENCE [LARGE SCALE GENOMIC DNA]</scope>
    <source>
        <strain evidence="13">5GB1C</strain>
    </source>
</reference>
<evidence type="ECO:0000313" key="13">
    <source>
        <dbReference type="Proteomes" id="UP000305881"/>
    </source>
</evidence>
<evidence type="ECO:0000259" key="10">
    <source>
        <dbReference type="Pfam" id="PF01432"/>
    </source>
</evidence>
<dbReference type="Proteomes" id="UP000305881">
    <property type="component" value="Chromosome"/>
</dbReference>
<dbReference type="Gene3D" id="1.10.1370.10">
    <property type="entry name" value="Neurolysin, domain 3"/>
    <property type="match status" value="1"/>
</dbReference>
<evidence type="ECO:0000256" key="6">
    <source>
        <dbReference type="ARBA" id="ARBA00023049"/>
    </source>
</evidence>
<evidence type="ECO:0000256" key="1">
    <source>
        <dbReference type="ARBA" id="ARBA00006040"/>
    </source>
</evidence>
<dbReference type="PANTHER" id="PTHR11804">
    <property type="entry name" value="PROTEASE M3 THIMET OLIGOPEPTIDASE-RELATED"/>
    <property type="match status" value="1"/>
</dbReference>
<evidence type="ECO:0000256" key="2">
    <source>
        <dbReference type="ARBA" id="ARBA00022670"/>
    </source>
</evidence>
<evidence type="ECO:0000256" key="4">
    <source>
        <dbReference type="ARBA" id="ARBA00022801"/>
    </source>
</evidence>
<evidence type="ECO:0000256" key="5">
    <source>
        <dbReference type="ARBA" id="ARBA00022833"/>
    </source>
</evidence>
<dbReference type="InterPro" id="IPR034005">
    <property type="entry name" value="M3A_DCP"/>
</dbReference>
<dbReference type="Pfam" id="PF19310">
    <property type="entry name" value="TOP_N"/>
    <property type="match status" value="1"/>
</dbReference>
<dbReference type="FunFam" id="3.40.390.10:FF:000009">
    <property type="entry name" value="Oligopeptidase A"/>
    <property type="match status" value="1"/>
</dbReference>
<evidence type="ECO:0000256" key="8">
    <source>
        <dbReference type="ARBA" id="ARBA00026100"/>
    </source>
</evidence>
<dbReference type="Pfam" id="PF01432">
    <property type="entry name" value="Peptidase_M3"/>
    <property type="match status" value="1"/>
</dbReference>
<dbReference type="SUPFAM" id="SSF55486">
    <property type="entry name" value="Metalloproteases ('zincins'), catalytic domain"/>
    <property type="match status" value="1"/>
</dbReference>
<comment type="cofactor">
    <cofactor evidence="9">
        <name>Zn(2+)</name>
        <dbReference type="ChEBI" id="CHEBI:29105"/>
    </cofactor>
    <text evidence="9">Binds 1 zinc ion.</text>
</comment>
<keyword evidence="2 9" id="KW-0645">Protease</keyword>
<organism evidence="12 13">
    <name type="scientific">Methylotuvimicrobium buryatense</name>
    <name type="common">Methylomicrobium buryatense</name>
    <dbReference type="NCBI Taxonomy" id="95641"/>
    <lineage>
        <taxon>Bacteria</taxon>
        <taxon>Pseudomonadati</taxon>
        <taxon>Pseudomonadota</taxon>
        <taxon>Gammaproteobacteria</taxon>
        <taxon>Methylococcales</taxon>
        <taxon>Methylococcaceae</taxon>
        <taxon>Methylotuvimicrobium</taxon>
    </lineage>
</organism>
<dbReference type="InterPro" id="IPR024079">
    <property type="entry name" value="MetalloPept_cat_dom_sf"/>
</dbReference>
<dbReference type="AlphaFoldDB" id="A0A4P9UPX9"/>
<dbReference type="Gene3D" id="1.20.1050.40">
    <property type="entry name" value="Endopeptidase. Chain P, domain 1"/>
    <property type="match status" value="1"/>
</dbReference>